<evidence type="ECO:0000313" key="1">
    <source>
        <dbReference type="EMBL" id="KAJ8683777.1"/>
    </source>
</evidence>
<protein>
    <submittedName>
        <fullName evidence="1">Uncharacterized protein</fullName>
    </submittedName>
</protein>
<evidence type="ECO:0000313" key="2">
    <source>
        <dbReference type="Proteomes" id="UP001239111"/>
    </source>
</evidence>
<dbReference type="Proteomes" id="UP001239111">
    <property type="component" value="Chromosome 1"/>
</dbReference>
<proteinExistence type="predicted"/>
<accession>A0ACC2PJY1</accession>
<dbReference type="EMBL" id="CM056741">
    <property type="protein sequence ID" value="KAJ8683777.1"/>
    <property type="molecule type" value="Genomic_DNA"/>
</dbReference>
<name>A0ACC2PJY1_9HYME</name>
<organism evidence="1 2">
    <name type="scientific">Eretmocerus hayati</name>
    <dbReference type="NCBI Taxonomy" id="131215"/>
    <lineage>
        <taxon>Eukaryota</taxon>
        <taxon>Metazoa</taxon>
        <taxon>Ecdysozoa</taxon>
        <taxon>Arthropoda</taxon>
        <taxon>Hexapoda</taxon>
        <taxon>Insecta</taxon>
        <taxon>Pterygota</taxon>
        <taxon>Neoptera</taxon>
        <taxon>Endopterygota</taxon>
        <taxon>Hymenoptera</taxon>
        <taxon>Apocrita</taxon>
        <taxon>Proctotrupomorpha</taxon>
        <taxon>Chalcidoidea</taxon>
        <taxon>Aphelinidae</taxon>
        <taxon>Aphelininae</taxon>
        <taxon>Eretmocerus</taxon>
    </lineage>
</organism>
<gene>
    <name evidence="1" type="ORF">QAD02_019569</name>
</gene>
<reference evidence="1" key="1">
    <citation type="submission" date="2023-04" db="EMBL/GenBank/DDBJ databases">
        <title>A chromosome-level genome assembly of the parasitoid wasp Eretmocerus hayati.</title>
        <authorList>
            <person name="Zhong Y."/>
            <person name="Liu S."/>
            <person name="Liu Y."/>
        </authorList>
    </citation>
    <scope>NUCLEOTIDE SEQUENCE</scope>
    <source>
        <strain evidence="1">ZJU_SS_LIU_2023</strain>
    </source>
</reference>
<comment type="caution">
    <text evidence="1">The sequence shown here is derived from an EMBL/GenBank/DDBJ whole genome shotgun (WGS) entry which is preliminary data.</text>
</comment>
<sequence>MFPERPVSEDLLADRLGGKRPKWDSRRPKDPDLKWLQTRESWPKCRPNRLQLIYRDPGAPGRKLGRIFASNVRLCGTIPGAVRLHRGGKPLEFGHASSSRFPCYADSPGAQCTEKLFHHPLGMKCEPMANAQK</sequence>
<keyword evidence="2" id="KW-1185">Reference proteome</keyword>